<comment type="caution">
    <text evidence="3">The sequence shown here is derived from an EMBL/GenBank/DDBJ whole genome shotgun (WGS) entry which is preliminary data.</text>
</comment>
<dbReference type="Gene3D" id="3.30.360.10">
    <property type="entry name" value="Dihydrodipicolinate Reductase, domain 2"/>
    <property type="match status" value="1"/>
</dbReference>
<dbReference type="STRING" id="926561.GCA_000379025_01463"/>
<dbReference type="Proteomes" id="UP000295832">
    <property type="component" value="Unassembled WGS sequence"/>
</dbReference>
<evidence type="ECO:0000259" key="2">
    <source>
        <dbReference type="Pfam" id="PF22725"/>
    </source>
</evidence>
<evidence type="ECO:0000313" key="3">
    <source>
        <dbReference type="EMBL" id="TDX48404.1"/>
    </source>
</evidence>
<name>A0A4R8H0B4_9FIRM</name>
<gene>
    <name evidence="3" type="ORF">C7959_12812</name>
</gene>
<dbReference type="EMBL" id="SOEG01000028">
    <property type="protein sequence ID" value="TDX48404.1"/>
    <property type="molecule type" value="Genomic_DNA"/>
</dbReference>
<dbReference type="SUPFAM" id="SSF51735">
    <property type="entry name" value="NAD(P)-binding Rossmann-fold domains"/>
    <property type="match status" value="1"/>
</dbReference>
<dbReference type="SUPFAM" id="SSF55347">
    <property type="entry name" value="Glyceraldehyde-3-phosphate dehydrogenase-like, C-terminal domain"/>
    <property type="match status" value="1"/>
</dbReference>
<dbReference type="GO" id="GO:0000166">
    <property type="term" value="F:nucleotide binding"/>
    <property type="evidence" value="ECO:0007669"/>
    <property type="project" value="InterPro"/>
</dbReference>
<dbReference type="InterPro" id="IPR051450">
    <property type="entry name" value="Gfo/Idh/MocA_Oxidoreductases"/>
</dbReference>
<sequence length="350" mass="39987">MKKLRMGIVGCGLAWERLHYPAYEQLQDKYDIVSCSDVKLEQAIKATQMVNISRDKAYKDYREMINHENLDAVDITVPIPDNFSVSKDIAKTGIDIICEKPLATNLEDAREYSNFSKKYGNNIMIAENFRYNEENNIIKNLIEQKKIGDIIYFISNYVVDFPQEMIADSFAAKEWRQHPDFPGGRLLDGAIHNLAGLRHIFGAIDSLHAFGSPQKEEYMPYRSANINMQFKSGVIGHFAYFPSGIEAQKPLIGSRIFGTKGMIYLEERSCEVVNVFYNNGGSEQISYKANQGFYNELLNFYKAFVNQEDISVTPDVELWDVKTILAILKSIKEQKVVKVDDNLLEKIKAL</sequence>
<evidence type="ECO:0000313" key="4">
    <source>
        <dbReference type="Proteomes" id="UP000295832"/>
    </source>
</evidence>
<feature type="domain" description="GFO/IDH/MocA-like oxidoreductase" evidence="2">
    <location>
        <begin position="138"/>
        <end position="263"/>
    </location>
</feature>
<dbReference type="Pfam" id="PF01408">
    <property type="entry name" value="GFO_IDH_MocA"/>
    <property type="match status" value="1"/>
</dbReference>
<dbReference type="InterPro" id="IPR036291">
    <property type="entry name" value="NAD(P)-bd_dom_sf"/>
</dbReference>
<dbReference type="Gene3D" id="3.40.50.720">
    <property type="entry name" value="NAD(P)-binding Rossmann-like Domain"/>
    <property type="match status" value="1"/>
</dbReference>
<reference evidence="3 4" key="1">
    <citation type="submission" date="2019-03" db="EMBL/GenBank/DDBJ databases">
        <title>Subsurface microbial communities from deep shales in Ohio and West Virginia, USA.</title>
        <authorList>
            <person name="Wrighton K."/>
        </authorList>
    </citation>
    <scope>NUCLEOTIDE SEQUENCE [LARGE SCALE GENOMIC DNA]</scope>
    <source>
        <strain evidence="3 4">MSL 6dP</strain>
    </source>
</reference>
<organism evidence="3 4">
    <name type="scientific">Orenia marismortui</name>
    <dbReference type="NCBI Taxonomy" id="46469"/>
    <lineage>
        <taxon>Bacteria</taxon>
        <taxon>Bacillati</taxon>
        <taxon>Bacillota</taxon>
        <taxon>Clostridia</taxon>
        <taxon>Halanaerobiales</taxon>
        <taxon>Halobacteroidaceae</taxon>
        <taxon>Orenia</taxon>
    </lineage>
</organism>
<dbReference type="AlphaFoldDB" id="A0A4R8H0B4"/>
<accession>A0A4R8H0B4</accession>
<dbReference type="PANTHER" id="PTHR43377">
    <property type="entry name" value="BILIVERDIN REDUCTASE A"/>
    <property type="match status" value="1"/>
</dbReference>
<evidence type="ECO:0000259" key="1">
    <source>
        <dbReference type="Pfam" id="PF01408"/>
    </source>
</evidence>
<keyword evidence="4" id="KW-1185">Reference proteome</keyword>
<dbReference type="InterPro" id="IPR000683">
    <property type="entry name" value="Gfo/Idh/MocA-like_OxRdtase_N"/>
</dbReference>
<feature type="domain" description="Gfo/Idh/MocA-like oxidoreductase N-terminal" evidence="1">
    <location>
        <begin position="4"/>
        <end position="125"/>
    </location>
</feature>
<proteinExistence type="predicted"/>
<dbReference type="PANTHER" id="PTHR43377:SF1">
    <property type="entry name" value="BILIVERDIN REDUCTASE A"/>
    <property type="match status" value="1"/>
</dbReference>
<dbReference type="RefSeq" id="WP_134118059.1">
    <property type="nucleotide sequence ID" value="NZ_SOEG01000028.1"/>
</dbReference>
<dbReference type="InterPro" id="IPR055170">
    <property type="entry name" value="GFO_IDH_MocA-like_dom"/>
</dbReference>
<protein>
    <submittedName>
        <fullName evidence="3">Putative dehydrogenase</fullName>
    </submittedName>
</protein>
<dbReference type="Pfam" id="PF22725">
    <property type="entry name" value="GFO_IDH_MocA_C3"/>
    <property type="match status" value="1"/>
</dbReference>